<dbReference type="SUPFAM" id="SSF54403">
    <property type="entry name" value="Cystatin/monellin"/>
    <property type="match status" value="1"/>
</dbReference>
<dbReference type="STRING" id="670386.D3AXE7"/>
<evidence type="ECO:0000256" key="1">
    <source>
        <dbReference type="ARBA" id="ARBA00009403"/>
    </source>
</evidence>
<dbReference type="Gene3D" id="3.10.450.10">
    <property type="match status" value="1"/>
</dbReference>
<dbReference type="OMA" id="HIHVRAH"/>
<dbReference type="GO" id="GO:0004869">
    <property type="term" value="F:cysteine-type endopeptidase inhibitor activity"/>
    <property type="evidence" value="ECO:0007669"/>
    <property type="project" value="UniProtKB-KW"/>
</dbReference>
<name>D3AXE7_HETP5</name>
<evidence type="ECO:0000256" key="3">
    <source>
        <dbReference type="ARBA" id="ARBA00022704"/>
    </source>
</evidence>
<keyword evidence="2" id="KW-0646">Protease inhibitor</keyword>
<dbReference type="PANTHER" id="PTHR11414:SF21">
    <property type="entry name" value="CYSTATIN 14A, TANDEM DUPLICATE 1-RELATED"/>
    <property type="match status" value="1"/>
</dbReference>
<keyword evidence="3" id="KW-0789">Thiol protease inhibitor</keyword>
<dbReference type="EMBL" id="ADBJ01000003">
    <property type="protein sequence ID" value="EFA86216.1"/>
    <property type="molecule type" value="Genomic_DNA"/>
</dbReference>
<protein>
    <submittedName>
        <fullName evidence="4">Cystatin A2</fullName>
    </submittedName>
</protein>
<keyword evidence="5" id="KW-1185">Reference proteome</keyword>
<dbReference type="InterPro" id="IPR046350">
    <property type="entry name" value="Cystatin_sf"/>
</dbReference>
<dbReference type="Proteomes" id="UP000001396">
    <property type="component" value="Unassembled WGS sequence"/>
</dbReference>
<dbReference type="PANTHER" id="PTHR11414">
    <property type="entry name" value="CYSTATIN FAMILY MEMBER"/>
    <property type="match status" value="1"/>
</dbReference>
<dbReference type="InterPro" id="IPR001713">
    <property type="entry name" value="Prot_inh_stefin"/>
</dbReference>
<dbReference type="AlphaFoldDB" id="D3AXE7"/>
<evidence type="ECO:0000313" key="4">
    <source>
        <dbReference type="EMBL" id="EFA86216.1"/>
    </source>
</evidence>
<reference evidence="4 5" key="1">
    <citation type="journal article" date="2011" name="Genome Res.">
        <title>Phylogeny-wide analysis of social amoeba genomes highlights ancient origins for complex intercellular communication.</title>
        <authorList>
            <person name="Heidel A.J."/>
            <person name="Lawal H.M."/>
            <person name="Felder M."/>
            <person name="Schilde C."/>
            <person name="Helps N.R."/>
            <person name="Tunggal B."/>
            <person name="Rivero F."/>
            <person name="John U."/>
            <person name="Schleicher M."/>
            <person name="Eichinger L."/>
            <person name="Platzer M."/>
            <person name="Noegel A.A."/>
            <person name="Schaap P."/>
            <person name="Gloeckner G."/>
        </authorList>
    </citation>
    <scope>NUCLEOTIDE SEQUENCE [LARGE SCALE GENOMIC DNA]</scope>
    <source>
        <strain evidence="5">ATCC 26659 / Pp 5 / PN500</strain>
    </source>
</reference>
<organism evidence="4 5">
    <name type="scientific">Heterostelium pallidum (strain ATCC 26659 / Pp 5 / PN500)</name>
    <name type="common">Cellular slime mold</name>
    <name type="synonym">Polysphondylium pallidum</name>
    <dbReference type="NCBI Taxonomy" id="670386"/>
    <lineage>
        <taxon>Eukaryota</taxon>
        <taxon>Amoebozoa</taxon>
        <taxon>Evosea</taxon>
        <taxon>Eumycetozoa</taxon>
        <taxon>Dictyostelia</taxon>
        <taxon>Acytosteliales</taxon>
        <taxon>Acytosteliaceae</taxon>
        <taxon>Heterostelium</taxon>
    </lineage>
</organism>
<accession>D3AXE7</accession>
<comment type="similarity">
    <text evidence="1">Belongs to the cystatin family.</text>
</comment>
<dbReference type="GO" id="GO:0005829">
    <property type="term" value="C:cytosol"/>
    <property type="evidence" value="ECO:0007669"/>
    <property type="project" value="TreeGrafter"/>
</dbReference>
<dbReference type="FunCoup" id="D3AXE7">
    <property type="interactions" value="18"/>
</dbReference>
<dbReference type="GeneID" id="31356309"/>
<evidence type="ECO:0000313" key="5">
    <source>
        <dbReference type="Proteomes" id="UP000001396"/>
    </source>
</evidence>
<dbReference type="InParanoid" id="D3AXE7"/>
<proteinExistence type="inferred from homology"/>
<sequence>MIPGGLKPSQPADAAAVTALNAVRHDPKLAHIPGNLEAITYTTQVVAGTNFFIKARTPNGYIHLRIHRALNGMDYSLHSIQEGKTLDDKITYFS</sequence>
<comment type="caution">
    <text evidence="4">The sequence shown here is derived from an EMBL/GenBank/DDBJ whole genome shotgun (WGS) entry which is preliminary data.</text>
</comment>
<gene>
    <name evidence="4" type="primary">cpiB</name>
    <name evidence="4" type="ORF">PPL_00778</name>
</gene>
<dbReference type="RefSeq" id="XP_020438321.1">
    <property type="nucleotide sequence ID" value="XM_020571798.1"/>
</dbReference>
<evidence type="ECO:0000256" key="2">
    <source>
        <dbReference type="ARBA" id="ARBA00022690"/>
    </source>
</evidence>